<keyword evidence="2" id="KW-0472">Membrane</keyword>
<proteinExistence type="predicted"/>
<evidence type="ECO:0000313" key="3">
    <source>
        <dbReference type="EMBL" id="VVO33365.1"/>
    </source>
</evidence>
<accession>A0A5E7F264</accession>
<keyword evidence="2" id="KW-1133">Transmembrane helix</keyword>
<name>A0A5E7F264_PSEFL</name>
<dbReference type="EMBL" id="CABVHY010000032">
    <property type="protein sequence ID" value="VVO33365.1"/>
    <property type="molecule type" value="Genomic_DNA"/>
</dbReference>
<evidence type="ECO:0000313" key="4">
    <source>
        <dbReference type="Proteomes" id="UP000379480"/>
    </source>
</evidence>
<feature type="compositionally biased region" description="Polar residues" evidence="1">
    <location>
        <begin position="92"/>
        <end position="102"/>
    </location>
</feature>
<evidence type="ECO:0000256" key="2">
    <source>
        <dbReference type="SAM" id="Phobius"/>
    </source>
</evidence>
<dbReference type="Proteomes" id="UP000379480">
    <property type="component" value="Unassembled WGS sequence"/>
</dbReference>
<sequence length="102" mass="10244">MEMSAGSGSHLIATLLHATAVGGGSGSSVLLRSSAILATILALPGSAHHHPCHCSILGLVLAVLLFDIIVDPVIYLVMATTARSGDRGTRDCTGSGTPHAST</sequence>
<protein>
    <submittedName>
        <fullName evidence="3">Uncharacterized protein</fullName>
    </submittedName>
</protein>
<gene>
    <name evidence="3" type="ORF">PS723_05176</name>
</gene>
<dbReference type="AlphaFoldDB" id="A0A5E7F264"/>
<reference evidence="3 4" key="1">
    <citation type="submission" date="2019-09" db="EMBL/GenBank/DDBJ databases">
        <authorList>
            <person name="Chandra G."/>
            <person name="Truman W A."/>
        </authorList>
    </citation>
    <scope>NUCLEOTIDE SEQUENCE [LARGE SCALE GENOMIC DNA]</scope>
    <source>
        <strain evidence="3">PS723</strain>
    </source>
</reference>
<feature type="transmembrane region" description="Helical" evidence="2">
    <location>
        <begin position="56"/>
        <end position="77"/>
    </location>
</feature>
<organism evidence="3 4">
    <name type="scientific">Pseudomonas fluorescens</name>
    <dbReference type="NCBI Taxonomy" id="294"/>
    <lineage>
        <taxon>Bacteria</taxon>
        <taxon>Pseudomonadati</taxon>
        <taxon>Pseudomonadota</taxon>
        <taxon>Gammaproteobacteria</taxon>
        <taxon>Pseudomonadales</taxon>
        <taxon>Pseudomonadaceae</taxon>
        <taxon>Pseudomonas</taxon>
    </lineage>
</organism>
<feature type="region of interest" description="Disordered" evidence="1">
    <location>
        <begin position="82"/>
        <end position="102"/>
    </location>
</feature>
<evidence type="ECO:0000256" key="1">
    <source>
        <dbReference type="SAM" id="MobiDB-lite"/>
    </source>
</evidence>
<keyword evidence="2" id="KW-0812">Transmembrane</keyword>